<accession>A0A1R2BA78</accession>
<dbReference type="CDD" id="cd00590">
    <property type="entry name" value="RRM_SF"/>
    <property type="match status" value="1"/>
</dbReference>
<evidence type="ECO:0000313" key="2">
    <source>
        <dbReference type="Proteomes" id="UP000187209"/>
    </source>
</evidence>
<comment type="caution">
    <text evidence="1">The sequence shown here is derived from an EMBL/GenBank/DDBJ whole genome shotgun (WGS) entry which is preliminary data.</text>
</comment>
<keyword evidence="2" id="KW-1185">Reference proteome</keyword>
<proteinExistence type="predicted"/>
<sequence>MTGDYKKNHRVLGKDFTYRTPQKGKRIIEAKNEPIGQYKTNIKLPIPKGDSAYALAKNAEYKDRDLDTAEYYYKLAISNGERVISAIKDLASLMHQRGKTEEACKFLDKNRHLFRADKEKFENLYKTLEKQMANTGNSQNKHLKISGLSCEDTEITVKNLFATPIRIKSCEFGWEELDGKRNFYCIVRFNSHSSARKTLESFHFWEKYMVQWVSVNGEIVCDAHYARQKMDEYRKNHPTFDYSLFERDPQGYVFCLPVDNLNLSLKRQCSEQENRAEQLLGTTLFTTIFSGEAYC</sequence>
<name>A0A1R2BA78_9CILI</name>
<organism evidence="1 2">
    <name type="scientific">Stentor coeruleus</name>
    <dbReference type="NCBI Taxonomy" id="5963"/>
    <lineage>
        <taxon>Eukaryota</taxon>
        <taxon>Sar</taxon>
        <taxon>Alveolata</taxon>
        <taxon>Ciliophora</taxon>
        <taxon>Postciliodesmatophora</taxon>
        <taxon>Heterotrichea</taxon>
        <taxon>Heterotrichida</taxon>
        <taxon>Stentoridae</taxon>
        <taxon>Stentor</taxon>
    </lineage>
</organism>
<dbReference type="GO" id="GO:0003676">
    <property type="term" value="F:nucleic acid binding"/>
    <property type="evidence" value="ECO:0007669"/>
    <property type="project" value="InterPro"/>
</dbReference>
<dbReference type="EMBL" id="MPUH01000810">
    <property type="protein sequence ID" value="OMJ73595.1"/>
    <property type="molecule type" value="Genomic_DNA"/>
</dbReference>
<evidence type="ECO:0008006" key="3">
    <source>
        <dbReference type="Google" id="ProtNLM"/>
    </source>
</evidence>
<dbReference type="Gene3D" id="3.30.70.330">
    <property type="match status" value="1"/>
</dbReference>
<dbReference type="AlphaFoldDB" id="A0A1R2BA78"/>
<dbReference type="OrthoDB" id="10258631at2759"/>
<dbReference type="InterPro" id="IPR035979">
    <property type="entry name" value="RBD_domain_sf"/>
</dbReference>
<dbReference type="InterPro" id="IPR012677">
    <property type="entry name" value="Nucleotide-bd_a/b_plait_sf"/>
</dbReference>
<reference evidence="1 2" key="1">
    <citation type="submission" date="2016-11" db="EMBL/GenBank/DDBJ databases">
        <title>The macronuclear genome of Stentor coeruleus: a giant cell with tiny introns.</title>
        <authorList>
            <person name="Slabodnick M."/>
            <person name="Ruby J.G."/>
            <person name="Reiff S.B."/>
            <person name="Swart E.C."/>
            <person name="Gosai S."/>
            <person name="Prabakaran S."/>
            <person name="Witkowska E."/>
            <person name="Larue G.E."/>
            <person name="Fisher S."/>
            <person name="Freeman R.M."/>
            <person name="Gunawardena J."/>
            <person name="Chu W."/>
            <person name="Stover N.A."/>
            <person name="Gregory B.D."/>
            <person name="Nowacki M."/>
            <person name="Derisi J."/>
            <person name="Roy S.W."/>
            <person name="Marshall W.F."/>
            <person name="Sood P."/>
        </authorList>
    </citation>
    <scope>NUCLEOTIDE SEQUENCE [LARGE SCALE GENOMIC DNA]</scope>
    <source>
        <strain evidence="1">WM001</strain>
    </source>
</reference>
<protein>
    <recommendedName>
        <fullName evidence="3">RRM domain-containing protein</fullName>
    </recommendedName>
</protein>
<gene>
    <name evidence="1" type="ORF">SteCoe_27670</name>
</gene>
<dbReference type="Proteomes" id="UP000187209">
    <property type="component" value="Unassembled WGS sequence"/>
</dbReference>
<evidence type="ECO:0000313" key="1">
    <source>
        <dbReference type="EMBL" id="OMJ73595.1"/>
    </source>
</evidence>
<dbReference type="SUPFAM" id="SSF54928">
    <property type="entry name" value="RNA-binding domain, RBD"/>
    <property type="match status" value="1"/>
</dbReference>